<keyword evidence="1" id="KW-1133">Transmembrane helix</keyword>
<keyword evidence="3" id="KW-1185">Reference proteome</keyword>
<dbReference type="RefSeq" id="WP_135973730.1">
    <property type="nucleotide sequence ID" value="NZ_CP039291.1"/>
</dbReference>
<evidence type="ECO:0000256" key="1">
    <source>
        <dbReference type="SAM" id="Phobius"/>
    </source>
</evidence>
<keyword evidence="1" id="KW-0812">Transmembrane</keyword>
<dbReference type="KEGG" id="celz:E5225_08780"/>
<dbReference type="EMBL" id="CP039291">
    <property type="protein sequence ID" value="QCB93644.1"/>
    <property type="molecule type" value="Genomic_DNA"/>
</dbReference>
<proteinExistence type="predicted"/>
<sequence>MSRAREALRRDAGTTMSELVVVMFILSIVVIATLTLTIGFERSNAQNVARQDQIDAGRSAIDRLTRTLRVAIKPSQLSASCTSCSADTFVSGSAFGVQFYANIDNPRSAPIGPSRVTYAITTTGGRTVLTERVQRPDSATPTSSGWTYCNAEAASASAVCRDRLRSQVLARDVRGTGTALFTYYDENGAVLPLTAGALSSADLKRVLAVELHLTVMSDVSVAPRPTTFVQRVLLTNSQVILRPNPGATP</sequence>
<reference evidence="2 3" key="1">
    <citation type="submission" date="2019-04" db="EMBL/GenBank/DDBJ databases">
        <title>Isolation and identification of Cellulomonas shaoxiangyii sp. Nov. isolated from feces of the Tibetan antelopes (Pantholops hodgsonii) in the Qinghai-Tibet plateau of China.</title>
        <authorList>
            <person name="Tian Z."/>
        </authorList>
    </citation>
    <scope>NUCLEOTIDE SEQUENCE [LARGE SCALE GENOMIC DNA]</scope>
    <source>
        <strain evidence="2 3">Z28</strain>
    </source>
</reference>
<accession>A0A4P7SLG4</accession>
<dbReference type="OrthoDB" id="4822444at2"/>
<feature type="transmembrane region" description="Helical" evidence="1">
    <location>
        <begin position="20"/>
        <end position="40"/>
    </location>
</feature>
<dbReference type="Proteomes" id="UP000296469">
    <property type="component" value="Chromosome"/>
</dbReference>
<organism evidence="2 3">
    <name type="scientific">Cellulomonas shaoxiangyii</name>
    <dbReference type="NCBI Taxonomy" id="2566013"/>
    <lineage>
        <taxon>Bacteria</taxon>
        <taxon>Bacillati</taxon>
        <taxon>Actinomycetota</taxon>
        <taxon>Actinomycetes</taxon>
        <taxon>Micrococcales</taxon>
        <taxon>Cellulomonadaceae</taxon>
        <taxon>Cellulomonas</taxon>
    </lineage>
</organism>
<name>A0A4P7SLG4_9CELL</name>
<evidence type="ECO:0000313" key="3">
    <source>
        <dbReference type="Proteomes" id="UP000296469"/>
    </source>
</evidence>
<dbReference type="AlphaFoldDB" id="A0A4P7SLG4"/>
<protein>
    <recommendedName>
        <fullName evidence="4">Type II secretion system protein</fullName>
    </recommendedName>
</protein>
<keyword evidence="1" id="KW-0472">Membrane</keyword>
<evidence type="ECO:0000313" key="2">
    <source>
        <dbReference type="EMBL" id="QCB93644.1"/>
    </source>
</evidence>
<evidence type="ECO:0008006" key="4">
    <source>
        <dbReference type="Google" id="ProtNLM"/>
    </source>
</evidence>
<gene>
    <name evidence="2" type="ORF">E5225_08780</name>
</gene>